<keyword evidence="2" id="KW-1185">Reference proteome</keyword>
<dbReference type="GO" id="GO:0016757">
    <property type="term" value="F:glycosyltransferase activity"/>
    <property type="evidence" value="ECO:0007669"/>
    <property type="project" value="TreeGrafter"/>
</dbReference>
<dbReference type="CDD" id="cd03801">
    <property type="entry name" value="GT4_PimA-like"/>
    <property type="match status" value="1"/>
</dbReference>
<reference evidence="1 2" key="1">
    <citation type="journal article" date="2011" name="Int. J. Syst. Evol. Microbiol.">
        <title>Description of Undibacterium oligocarboniphilum sp. nov., isolated from purified water, and Undibacterium pigrum strain CCUG 49012 as the type strain of Undibacterium parvum sp. nov., and emended descriptions of the genus Undibacterium and the species Undibacterium pigrum.</title>
        <authorList>
            <person name="Eder W."/>
            <person name="Wanner G."/>
            <person name="Ludwig W."/>
            <person name="Busse H.J."/>
            <person name="Ziemke-Kageler F."/>
            <person name="Lang E."/>
        </authorList>
    </citation>
    <scope>NUCLEOTIDE SEQUENCE [LARGE SCALE GENOMIC DNA]</scope>
    <source>
        <strain evidence="1 2">DSM 23061</strain>
    </source>
</reference>
<name>A0A3S9HJG6_9BURK</name>
<proteinExistence type="predicted"/>
<dbReference type="NCBIfam" id="TIGR03087">
    <property type="entry name" value="stp1"/>
    <property type="match status" value="1"/>
</dbReference>
<dbReference type="Pfam" id="PF13692">
    <property type="entry name" value="Glyco_trans_1_4"/>
    <property type="match status" value="1"/>
</dbReference>
<dbReference type="OrthoDB" id="9807209at2"/>
<dbReference type="InterPro" id="IPR017521">
    <property type="entry name" value="Sugar_tfrase_PEP-CTERM_Stp1"/>
</dbReference>
<dbReference type="PANTHER" id="PTHR12526">
    <property type="entry name" value="GLYCOSYLTRANSFERASE"/>
    <property type="match status" value="1"/>
</dbReference>
<dbReference type="RefSeq" id="WP_126127618.1">
    <property type="nucleotide sequence ID" value="NZ_CP034464.1"/>
</dbReference>
<dbReference type="EMBL" id="CP034464">
    <property type="protein sequence ID" value="AZP12236.1"/>
    <property type="molecule type" value="Genomic_DNA"/>
</dbReference>
<dbReference type="Proteomes" id="UP000275663">
    <property type="component" value="Chromosome"/>
</dbReference>
<evidence type="ECO:0000313" key="2">
    <source>
        <dbReference type="Proteomes" id="UP000275663"/>
    </source>
</evidence>
<dbReference type="KEGG" id="upv:EJN92_09620"/>
<dbReference type="Gene3D" id="3.40.50.2000">
    <property type="entry name" value="Glycogen Phosphorylase B"/>
    <property type="match status" value="2"/>
</dbReference>
<accession>A0A3S9HJG6</accession>
<dbReference type="SUPFAM" id="SSF53756">
    <property type="entry name" value="UDP-Glycosyltransferase/glycogen phosphorylase"/>
    <property type="match status" value="1"/>
</dbReference>
<sequence length="413" mass="47237">MTQEKEHLLLLVHRIPYPPNKGDKIRSYHLLQHLRKTHIVHLGTFVDDENDVQHIDTVKDWCGDTYFSMLRPNFAKLASLTALLKNRALSLDYYRSRSMQTWVDYTIKKYAITKVMVFSSAMAQFVENMPNMLRVIDFVDIDSDKWEQYSSKKSWPMSYLYRREARTLLAYEKTLASQFDASYFVSQAESDLFKQLAFESAKKIGYFNNGVDTDYFCPKTLYENPYSANEKVIVFTGAMDYWPNIDAVEWFANEIFPALRIQHPEAGFCIVGARPSEQVLLLAQRQGVRVTGTVPDVRPFIAYAHTAVAPLRIARGIQNKVLEAMAMQKTVVVSEQALEGIDALPGEGLLLAKDADSFKKILSELLKENHPRDVPIARHLVETKYNWNHNLSVLNPVFETGSTVRAKNSSYAA</sequence>
<protein>
    <submittedName>
        <fullName evidence="1">TIGR03087 family PEP-CTERM/XrtA system glycosyltransferase</fullName>
    </submittedName>
</protein>
<keyword evidence="1" id="KW-0808">Transferase</keyword>
<dbReference type="AlphaFoldDB" id="A0A3S9HJG6"/>
<evidence type="ECO:0000313" key="1">
    <source>
        <dbReference type="EMBL" id="AZP12236.1"/>
    </source>
</evidence>
<dbReference type="PANTHER" id="PTHR12526:SF600">
    <property type="entry name" value="GLYCOSYL TRANSFERASE GROUP 1"/>
    <property type="match status" value="1"/>
</dbReference>
<organism evidence="1 2">
    <name type="scientific">Undibacterium parvum</name>
    <dbReference type="NCBI Taxonomy" id="401471"/>
    <lineage>
        <taxon>Bacteria</taxon>
        <taxon>Pseudomonadati</taxon>
        <taxon>Pseudomonadota</taxon>
        <taxon>Betaproteobacteria</taxon>
        <taxon>Burkholderiales</taxon>
        <taxon>Oxalobacteraceae</taxon>
        <taxon>Undibacterium</taxon>
    </lineage>
</organism>
<gene>
    <name evidence="1" type="ORF">EJN92_09620</name>
</gene>